<dbReference type="STRING" id="307972.A0A2G8JYQ3"/>
<evidence type="ECO:0000313" key="3">
    <source>
        <dbReference type="Proteomes" id="UP000230750"/>
    </source>
</evidence>
<gene>
    <name evidence="2" type="ORF">BSL78_22257</name>
</gene>
<comment type="caution">
    <text evidence="2">The sequence shown here is derived from an EMBL/GenBank/DDBJ whole genome shotgun (WGS) entry which is preliminary data.</text>
</comment>
<dbReference type="EMBL" id="MRZV01001074">
    <property type="protein sequence ID" value="PIK40901.1"/>
    <property type="molecule type" value="Genomic_DNA"/>
</dbReference>
<evidence type="ECO:0000313" key="2">
    <source>
        <dbReference type="EMBL" id="PIK40901.1"/>
    </source>
</evidence>
<evidence type="ECO:0000256" key="1">
    <source>
        <dbReference type="SAM" id="MobiDB-lite"/>
    </source>
</evidence>
<feature type="compositionally biased region" description="Polar residues" evidence="1">
    <location>
        <begin position="120"/>
        <end position="130"/>
    </location>
</feature>
<dbReference type="Proteomes" id="UP000230750">
    <property type="component" value="Unassembled WGS sequence"/>
</dbReference>
<name>A0A2G8JYQ3_STIJA</name>
<sequence length="179" mass="19313">MASNEKFASKSKLLSLVEEAEKLTRDLLDTTSTARQKIVHPDDPQHHNYLDYLSPILLDNIMCIAIYPKQGTTVPLGSCSLSYSRDPRRPYPTDLEIRMGILGRLSNLPVAPGSSAEGDPNSSSVDTWQPSSELSVSLHLASGISSTNGKGFELGQNKENEDVEVMSSDSESSSSSGSP</sequence>
<feature type="compositionally biased region" description="Low complexity" evidence="1">
    <location>
        <begin position="167"/>
        <end position="179"/>
    </location>
</feature>
<reference evidence="2 3" key="1">
    <citation type="journal article" date="2017" name="PLoS Biol.">
        <title>The sea cucumber genome provides insights into morphological evolution and visceral regeneration.</title>
        <authorList>
            <person name="Zhang X."/>
            <person name="Sun L."/>
            <person name="Yuan J."/>
            <person name="Sun Y."/>
            <person name="Gao Y."/>
            <person name="Zhang L."/>
            <person name="Li S."/>
            <person name="Dai H."/>
            <person name="Hamel J.F."/>
            <person name="Liu C."/>
            <person name="Yu Y."/>
            <person name="Liu S."/>
            <person name="Lin W."/>
            <person name="Guo K."/>
            <person name="Jin S."/>
            <person name="Xu P."/>
            <person name="Storey K.B."/>
            <person name="Huan P."/>
            <person name="Zhang T."/>
            <person name="Zhou Y."/>
            <person name="Zhang J."/>
            <person name="Lin C."/>
            <person name="Li X."/>
            <person name="Xing L."/>
            <person name="Huo D."/>
            <person name="Sun M."/>
            <person name="Wang L."/>
            <person name="Mercier A."/>
            <person name="Li F."/>
            <person name="Yang H."/>
            <person name="Xiang J."/>
        </authorList>
    </citation>
    <scope>NUCLEOTIDE SEQUENCE [LARGE SCALE GENOMIC DNA]</scope>
    <source>
        <strain evidence="2">Shaxun</strain>
        <tissue evidence="2">Muscle</tissue>
    </source>
</reference>
<feature type="region of interest" description="Disordered" evidence="1">
    <location>
        <begin position="110"/>
        <end position="130"/>
    </location>
</feature>
<organism evidence="2 3">
    <name type="scientific">Stichopus japonicus</name>
    <name type="common">Sea cucumber</name>
    <dbReference type="NCBI Taxonomy" id="307972"/>
    <lineage>
        <taxon>Eukaryota</taxon>
        <taxon>Metazoa</taxon>
        <taxon>Echinodermata</taxon>
        <taxon>Eleutherozoa</taxon>
        <taxon>Echinozoa</taxon>
        <taxon>Holothuroidea</taxon>
        <taxon>Aspidochirotacea</taxon>
        <taxon>Aspidochirotida</taxon>
        <taxon>Stichopodidae</taxon>
        <taxon>Apostichopus</taxon>
    </lineage>
</organism>
<dbReference type="AlphaFoldDB" id="A0A2G8JYQ3"/>
<keyword evidence="3" id="KW-1185">Reference proteome</keyword>
<proteinExistence type="predicted"/>
<feature type="region of interest" description="Disordered" evidence="1">
    <location>
        <begin position="146"/>
        <end position="179"/>
    </location>
</feature>
<accession>A0A2G8JYQ3</accession>
<dbReference type="OrthoDB" id="1929813at2759"/>
<protein>
    <submittedName>
        <fullName evidence="2">Putative mediator of RNA polymerase II transcription subunit 4-like</fullName>
    </submittedName>
</protein>